<dbReference type="InterPro" id="IPR015867">
    <property type="entry name" value="N-reg_PII/ATP_PRibTrfase_C"/>
</dbReference>
<comment type="similarity">
    <text evidence="1">Belongs to the CutA family.</text>
</comment>
<evidence type="ECO:0000256" key="1">
    <source>
        <dbReference type="ARBA" id="ARBA00010169"/>
    </source>
</evidence>
<dbReference type="Gene3D" id="3.30.70.120">
    <property type="match status" value="1"/>
</dbReference>
<evidence type="ECO:0000313" key="2">
    <source>
        <dbReference type="EMBL" id="ARU49618.1"/>
    </source>
</evidence>
<dbReference type="GO" id="GO:0005507">
    <property type="term" value="F:copper ion binding"/>
    <property type="evidence" value="ECO:0007669"/>
    <property type="project" value="TreeGrafter"/>
</dbReference>
<gene>
    <name evidence="2" type="ORF">Sdiek1_2468</name>
</gene>
<accession>A0A1Y0HND9</accession>
<protein>
    <submittedName>
        <fullName evidence="2">Divalent-cation tolerance protein CutA</fullName>
    </submittedName>
</protein>
<dbReference type="SUPFAM" id="SSF54913">
    <property type="entry name" value="GlnB-like"/>
    <property type="match status" value="1"/>
</dbReference>
<dbReference type="Pfam" id="PF03091">
    <property type="entry name" value="CutA1"/>
    <property type="match status" value="1"/>
</dbReference>
<dbReference type="AlphaFoldDB" id="A0A1Y0HND9"/>
<dbReference type="KEGG" id="suls:Sdiek1_2468"/>
<dbReference type="GO" id="GO:0010038">
    <property type="term" value="P:response to metal ion"/>
    <property type="evidence" value="ECO:0007669"/>
    <property type="project" value="InterPro"/>
</dbReference>
<proteinExistence type="inferred from homology"/>
<sequence>MNTFCLITTTYPDEQSAKTIIHLLLEQKLAACVQMMPVQSFYRWEGKLCESNEQLLLIKTRSSLFKTIEALILKHHPYTTPQLIQIPIEQGFEAYLNWIADETALR</sequence>
<evidence type="ECO:0000313" key="3">
    <source>
        <dbReference type="Proteomes" id="UP000196005"/>
    </source>
</evidence>
<name>A0A1Y0HND9_9BACT</name>
<dbReference type="PANTHER" id="PTHR23419:SF8">
    <property type="entry name" value="FI09726P"/>
    <property type="match status" value="1"/>
</dbReference>
<dbReference type="InterPro" id="IPR004323">
    <property type="entry name" value="Ion_tolerance_CutA"/>
</dbReference>
<dbReference type="Proteomes" id="UP000196005">
    <property type="component" value="Chromosome"/>
</dbReference>
<dbReference type="PANTHER" id="PTHR23419">
    <property type="entry name" value="DIVALENT CATION TOLERANCE CUTA-RELATED"/>
    <property type="match status" value="1"/>
</dbReference>
<reference evidence="3" key="1">
    <citation type="submission" date="2017-05" db="EMBL/GenBank/DDBJ databases">
        <title>Dechlorination kinetics govern the competition between two new strains of the genus Sulfurospirillum.</title>
        <authorList>
            <person name="Buttet G.F."/>
            <person name="Murray A.M."/>
            <person name="Goris T."/>
            <person name="Burion M."/>
            <person name="Lin B."/>
            <person name="Rolle M."/>
            <person name="Maillard J."/>
        </authorList>
    </citation>
    <scope>NUCLEOTIDE SEQUENCE [LARGE SCALE GENOMIC DNA]</scope>
    <source>
        <strain evidence="3">SL2-1</strain>
    </source>
</reference>
<keyword evidence="3" id="KW-1185">Reference proteome</keyword>
<dbReference type="EMBL" id="CP021416">
    <property type="protein sequence ID" value="ARU49618.1"/>
    <property type="molecule type" value="Genomic_DNA"/>
</dbReference>
<dbReference type="InterPro" id="IPR011322">
    <property type="entry name" value="N-reg_PII-like_a/b"/>
</dbReference>
<organism evidence="2 3">
    <name type="scientific">Sulfurospirillum diekertiae</name>
    <dbReference type="NCBI Taxonomy" id="1854492"/>
    <lineage>
        <taxon>Bacteria</taxon>
        <taxon>Pseudomonadati</taxon>
        <taxon>Campylobacterota</taxon>
        <taxon>Epsilonproteobacteria</taxon>
        <taxon>Campylobacterales</taxon>
        <taxon>Sulfurospirillaceae</taxon>
        <taxon>Sulfurospirillum</taxon>
    </lineage>
</organism>